<evidence type="ECO:0000259" key="2">
    <source>
        <dbReference type="Pfam" id="PF07995"/>
    </source>
</evidence>
<dbReference type="Proteomes" id="UP000309389">
    <property type="component" value="Unassembled WGS sequence"/>
</dbReference>
<evidence type="ECO:0000313" key="4">
    <source>
        <dbReference type="Proteomes" id="UP000309389"/>
    </source>
</evidence>
<reference evidence="3 4" key="1">
    <citation type="submission" date="2019-04" db="EMBL/GenBank/DDBJ databases">
        <title>Altererythrobacter aquimixticola sp. nov., isolated from sediment of junction between the ocean and a freshwater spring.</title>
        <authorList>
            <person name="Yoon J.-H."/>
        </authorList>
    </citation>
    <scope>NUCLEOTIDE SEQUENCE [LARGE SCALE GENOMIC DNA]</scope>
    <source>
        <strain evidence="3 4">SSKS-13</strain>
    </source>
</reference>
<protein>
    <submittedName>
        <fullName evidence="3">PQQ-dependent sugar dehydrogenase</fullName>
    </submittedName>
</protein>
<dbReference type="PANTHER" id="PTHR19328">
    <property type="entry name" value="HEDGEHOG-INTERACTING PROTEIN"/>
    <property type="match status" value="1"/>
</dbReference>
<comment type="caution">
    <text evidence="3">The sequence shown here is derived from an EMBL/GenBank/DDBJ whole genome shotgun (WGS) entry which is preliminary data.</text>
</comment>
<dbReference type="InterPro" id="IPR011041">
    <property type="entry name" value="Quinoprot_gluc/sorb_DH_b-prop"/>
</dbReference>
<organism evidence="3 4">
    <name type="scientific">Alteraurantiacibacter aquimixticola</name>
    <dbReference type="NCBI Taxonomy" id="2489173"/>
    <lineage>
        <taxon>Bacteria</taxon>
        <taxon>Pseudomonadati</taxon>
        <taxon>Pseudomonadota</taxon>
        <taxon>Alphaproteobacteria</taxon>
        <taxon>Sphingomonadales</taxon>
        <taxon>Erythrobacteraceae</taxon>
        <taxon>Alteraurantiacibacter</taxon>
    </lineage>
</organism>
<name>A0A4T3F2Q9_9SPHN</name>
<dbReference type="PANTHER" id="PTHR19328:SF75">
    <property type="entry name" value="ALDOSE SUGAR DEHYDROGENASE YLII"/>
    <property type="match status" value="1"/>
</dbReference>
<evidence type="ECO:0000313" key="3">
    <source>
        <dbReference type="EMBL" id="TIX50380.1"/>
    </source>
</evidence>
<feature type="chain" id="PRO_5020636877" evidence="1">
    <location>
        <begin position="44"/>
        <end position="428"/>
    </location>
</feature>
<feature type="signal peptide" evidence="1">
    <location>
        <begin position="1"/>
        <end position="43"/>
    </location>
</feature>
<dbReference type="InterPro" id="IPR012938">
    <property type="entry name" value="Glc/Sorbosone_DH"/>
</dbReference>
<dbReference type="EMBL" id="SSHH01000002">
    <property type="protein sequence ID" value="TIX50380.1"/>
    <property type="molecule type" value="Genomic_DNA"/>
</dbReference>
<dbReference type="OrthoDB" id="9770043at2"/>
<proteinExistence type="predicted"/>
<dbReference type="Pfam" id="PF07995">
    <property type="entry name" value="GSDH"/>
    <property type="match status" value="1"/>
</dbReference>
<dbReference type="InterPro" id="IPR011042">
    <property type="entry name" value="6-blade_b-propeller_TolB-like"/>
</dbReference>
<feature type="domain" description="Glucose/Sorbosone dehydrogenase" evidence="2">
    <location>
        <begin position="80"/>
        <end position="422"/>
    </location>
</feature>
<evidence type="ECO:0000256" key="1">
    <source>
        <dbReference type="SAM" id="SignalP"/>
    </source>
</evidence>
<keyword evidence="4" id="KW-1185">Reference proteome</keyword>
<dbReference type="Gene3D" id="2.120.10.30">
    <property type="entry name" value="TolB, C-terminal domain"/>
    <property type="match status" value="1"/>
</dbReference>
<dbReference type="SUPFAM" id="SSF50952">
    <property type="entry name" value="Soluble quinoprotein glucose dehydrogenase"/>
    <property type="match status" value="1"/>
</dbReference>
<keyword evidence="1" id="KW-0732">Signal</keyword>
<dbReference type="AlphaFoldDB" id="A0A4T3F2Q9"/>
<sequence length="428" mass="45707">MASRPGAEGSCRIGSNYLGRTLSMISKKLLAVMGLTLAAPALAQPAPIGITPPPLADTPYSFDTAEVHGIEVTVLAKGFAQPFAIEPLPNGDMLIVERGVGLRLLRGATGATPELVEGHVPGVPEDTPEVFSYGVIDIALHPDFAENGWIYFTFNGFAPLPEGTSPLQRPGYFKLLRGTWADGAVTGVETIFETENQAYAGGTRVHVADDGMVWVATTGPYDGTSQDMSDIYGKVLRLNADGSIPANNPHVGEDGVHPAIYSHGHRDQHGLTVHPATGQAFTVEHGPNGGDELNLIQPGGDYGWPDYSFGREYDGSDATPLPFGPDTVEPTVVWLPSIAPSGLMFYTGDAFPEWQGNLFIGSARWGEINATGSLQRVVFNEDFGELRREALLQQLHQRVRDVAQGPDGLIYVLTDGPENAVLRIAPGN</sequence>
<accession>A0A4T3F2Q9</accession>
<gene>
    <name evidence="3" type="ORF">E5222_08875</name>
</gene>